<keyword evidence="2" id="KW-1185">Reference proteome</keyword>
<evidence type="ECO:0000313" key="2">
    <source>
        <dbReference type="Proteomes" id="UP000605253"/>
    </source>
</evidence>
<protein>
    <submittedName>
        <fullName evidence="1">Uncharacterized protein</fullName>
    </submittedName>
</protein>
<name>A0A917CI30_9GAMM</name>
<organism evidence="1 2">
    <name type="scientific">Marinicella pacifica</name>
    <dbReference type="NCBI Taxonomy" id="1171543"/>
    <lineage>
        <taxon>Bacteria</taxon>
        <taxon>Pseudomonadati</taxon>
        <taxon>Pseudomonadota</taxon>
        <taxon>Gammaproteobacteria</taxon>
        <taxon>Lysobacterales</taxon>
        <taxon>Marinicellaceae</taxon>
        <taxon>Marinicella</taxon>
    </lineage>
</organism>
<dbReference type="RefSeq" id="WP_188364141.1">
    <property type="nucleotide sequence ID" value="NZ_BAABJF010000032.1"/>
</dbReference>
<sequence length="274" mass="32490">MKTIYIATIHWQSDYWIDIQKRYFKKFISKPYSVYSCLNGIDIEPHKDKFEYINTDNIKDHGTKLNLLADIIVRNAKDDDLLLFVDGDAFPITDVRLLAKKYLSQYPLIAVQRKENLGDMQPHPCFCLTTVKFWKAIKGDWQKGTFTWKNDEGWDVNDVGGTLLQMLNEKNIEWMPLIRSNKFNLHQVMFGIYHDAVYHHGMGFRKPASRIDRLNSPGFNQRRKIFNITKSILPLTLSKKLFSPYNKIFKENNKLNKRVLKWIDSDQYFYKNFM</sequence>
<dbReference type="AlphaFoldDB" id="A0A917CI30"/>
<proteinExistence type="predicted"/>
<reference evidence="1" key="1">
    <citation type="journal article" date="2014" name="Int. J. Syst. Evol. Microbiol.">
        <title>Complete genome sequence of Corynebacterium casei LMG S-19264T (=DSM 44701T), isolated from a smear-ripened cheese.</title>
        <authorList>
            <consortium name="US DOE Joint Genome Institute (JGI-PGF)"/>
            <person name="Walter F."/>
            <person name="Albersmeier A."/>
            <person name="Kalinowski J."/>
            <person name="Ruckert C."/>
        </authorList>
    </citation>
    <scope>NUCLEOTIDE SEQUENCE</scope>
    <source>
        <strain evidence="1">CGMCC 1.12181</strain>
    </source>
</reference>
<gene>
    <name evidence="1" type="ORF">GCM10011365_05440</name>
</gene>
<accession>A0A917CI30</accession>
<dbReference type="Proteomes" id="UP000605253">
    <property type="component" value="Unassembled WGS sequence"/>
</dbReference>
<comment type="caution">
    <text evidence="1">The sequence shown here is derived from an EMBL/GenBank/DDBJ whole genome shotgun (WGS) entry which is preliminary data.</text>
</comment>
<reference evidence="1" key="2">
    <citation type="submission" date="2020-09" db="EMBL/GenBank/DDBJ databases">
        <authorList>
            <person name="Sun Q."/>
            <person name="Zhou Y."/>
        </authorList>
    </citation>
    <scope>NUCLEOTIDE SEQUENCE</scope>
    <source>
        <strain evidence="1">CGMCC 1.12181</strain>
    </source>
</reference>
<evidence type="ECO:0000313" key="1">
    <source>
        <dbReference type="EMBL" id="GGF87281.1"/>
    </source>
</evidence>
<dbReference type="EMBL" id="BMEO01000002">
    <property type="protein sequence ID" value="GGF87281.1"/>
    <property type="molecule type" value="Genomic_DNA"/>
</dbReference>